<dbReference type="AlphaFoldDB" id="A0A5C6X044"/>
<evidence type="ECO:0000256" key="1">
    <source>
        <dbReference type="ARBA" id="ARBA00005168"/>
    </source>
</evidence>
<dbReference type="Pfam" id="PF01218">
    <property type="entry name" value="Coprogen_oxidas"/>
    <property type="match status" value="1"/>
</dbReference>
<accession>A0A5C6X044</accession>
<dbReference type="InterPro" id="IPR036406">
    <property type="entry name" value="Coprogen_oxidase_aer_sf"/>
</dbReference>
<gene>
    <name evidence="7" type="ORF">FRC98_17225</name>
</gene>
<dbReference type="Proteomes" id="UP000321412">
    <property type="component" value="Unassembled WGS sequence"/>
</dbReference>
<protein>
    <recommendedName>
        <fullName evidence="4">coproporphyrinogen oxidase</fullName>
        <ecNumber evidence="4">1.3.3.3</ecNumber>
    </recommendedName>
</protein>
<reference evidence="7 8" key="1">
    <citation type="submission" date="2019-08" db="EMBL/GenBank/DDBJ databases">
        <title>Bradymonadales sp. TMQ4.</title>
        <authorList>
            <person name="Liang Q."/>
        </authorList>
    </citation>
    <scope>NUCLEOTIDE SEQUENCE [LARGE SCALE GENOMIC DNA]</scope>
    <source>
        <strain evidence="7 8">TMQ4</strain>
    </source>
</reference>
<dbReference type="EC" id="1.3.3.3" evidence="4"/>
<dbReference type="SUPFAM" id="SSF102886">
    <property type="entry name" value="Coproporphyrinogen III oxidase"/>
    <property type="match status" value="1"/>
</dbReference>
<dbReference type="OrthoDB" id="9777553at2"/>
<proteinExistence type="inferred from homology"/>
<dbReference type="Gene3D" id="3.40.1500.10">
    <property type="entry name" value="Coproporphyrinogen III oxidase, aerobic"/>
    <property type="match status" value="1"/>
</dbReference>
<evidence type="ECO:0000256" key="2">
    <source>
        <dbReference type="ARBA" id="ARBA00010644"/>
    </source>
</evidence>
<dbReference type="InterPro" id="IPR001260">
    <property type="entry name" value="Coprogen_oxidase_aer"/>
</dbReference>
<evidence type="ECO:0000256" key="6">
    <source>
        <dbReference type="ARBA" id="ARBA00023244"/>
    </source>
</evidence>
<comment type="subunit">
    <text evidence="3">Homodimer.</text>
</comment>
<comment type="caution">
    <text evidence="7">The sequence shown here is derived from an EMBL/GenBank/DDBJ whole genome shotgun (WGS) entry which is preliminary data.</text>
</comment>
<dbReference type="PANTHER" id="PTHR10755:SF0">
    <property type="entry name" value="OXYGEN-DEPENDENT COPROPORPHYRINOGEN-III OXIDASE, MITOCHONDRIAL"/>
    <property type="match status" value="1"/>
</dbReference>
<dbReference type="EMBL" id="VOSM01000010">
    <property type="protein sequence ID" value="TXD35207.1"/>
    <property type="molecule type" value="Genomic_DNA"/>
</dbReference>
<comment type="pathway">
    <text evidence="1">Porphyrin-containing compound metabolism; protoporphyrin-IX biosynthesis; protoporphyrinogen-IX from coproporphyrinogen-III (O2 route): step 1/1.</text>
</comment>
<evidence type="ECO:0000313" key="8">
    <source>
        <dbReference type="Proteomes" id="UP000321412"/>
    </source>
</evidence>
<evidence type="ECO:0000313" key="7">
    <source>
        <dbReference type="EMBL" id="TXD35207.1"/>
    </source>
</evidence>
<evidence type="ECO:0000256" key="3">
    <source>
        <dbReference type="ARBA" id="ARBA00011738"/>
    </source>
</evidence>
<keyword evidence="8" id="KW-1185">Reference proteome</keyword>
<keyword evidence="5" id="KW-0560">Oxidoreductase</keyword>
<dbReference type="GO" id="GO:0005737">
    <property type="term" value="C:cytoplasm"/>
    <property type="evidence" value="ECO:0007669"/>
    <property type="project" value="TreeGrafter"/>
</dbReference>
<dbReference type="GO" id="GO:0006782">
    <property type="term" value="P:protoporphyrinogen IX biosynthetic process"/>
    <property type="evidence" value="ECO:0007669"/>
    <property type="project" value="TreeGrafter"/>
</dbReference>
<dbReference type="GO" id="GO:0004109">
    <property type="term" value="F:coproporphyrinogen oxidase activity"/>
    <property type="evidence" value="ECO:0007669"/>
    <property type="project" value="UniProtKB-EC"/>
</dbReference>
<sequence length="350" mass="38315">MTTSQRTFPQSSRAARALELVEALQSQLATRLVAAAPNADEPAFEPISWLRDEGTHGGGTRLATADTPTFNRASVNVSCVHYDDLPEKRLGSATALSTIVHPAHPMASSMHMHISWTELKGGPGTWRIMADLNPSHPNDAQTSRFLGALRGVSTELFEEAKAQGDRYFYIPALERTRGVAHFYLEGYSSGDFEADLRLARAYGEAVIATYGALLEESLKDAPAPTEEEKHQQLDYHTLYLFQVLTLDRGTTSGLLVHSQNDVGIMGSLPAEVDRALLRSWAEKVPAPQHELVEALADALPDAHPAPVDNATRARLANIVRKHYQRHPEALALQARGDTVPPTVDNHLTPR</sequence>
<name>A0A5C6X044_9DELT</name>
<comment type="similarity">
    <text evidence="2">Belongs to the aerobic coproporphyrinogen-III oxidase family.</text>
</comment>
<keyword evidence="6" id="KW-0627">Porphyrin biosynthesis</keyword>
<evidence type="ECO:0000256" key="4">
    <source>
        <dbReference type="ARBA" id="ARBA00012869"/>
    </source>
</evidence>
<dbReference type="PANTHER" id="PTHR10755">
    <property type="entry name" value="COPROPORPHYRINOGEN III OXIDASE, MITOCHONDRIAL"/>
    <property type="match status" value="1"/>
</dbReference>
<evidence type="ECO:0000256" key="5">
    <source>
        <dbReference type="ARBA" id="ARBA00023002"/>
    </source>
</evidence>
<organism evidence="7 8">
    <name type="scientific">Lujinxingia vulgaris</name>
    <dbReference type="NCBI Taxonomy" id="2600176"/>
    <lineage>
        <taxon>Bacteria</taxon>
        <taxon>Deltaproteobacteria</taxon>
        <taxon>Bradymonadales</taxon>
        <taxon>Lujinxingiaceae</taxon>
        <taxon>Lujinxingia</taxon>
    </lineage>
</organism>
<dbReference type="RefSeq" id="WP_146982670.1">
    <property type="nucleotide sequence ID" value="NZ_VOSM01000010.1"/>
</dbReference>